<dbReference type="KEGG" id="scl:sce5757"/>
<keyword evidence="4" id="KW-0028">Amino-acid biosynthesis</keyword>
<evidence type="ECO:0000256" key="7">
    <source>
        <dbReference type="ARBA" id="ARBA00023192"/>
    </source>
</evidence>
<name>A9G7X6_SORC5</name>
<dbReference type="FunFam" id="3.40.50.1100:FF:000006">
    <property type="entry name" value="Cysteine synthase"/>
    <property type="match status" value="1"/>
</dbReference>
<dbReference type="SUPFAM" id="SSF53686">
    <property type="entry name" value="Tryptophan synthase beta subunit-like PLP-dependent enzymes"/>
    <property type="match status" value="1"/>
</dbReference>
<dbReference type="RefSeq" id="WP_012238385.1">
    <property type="nucleotide sequence ID" value="NC_010162.1"/>
</dbReference>
<evidence type="ECO:0000256" key="4">
    <source>
        <dbReference type="ARBA" id="ARBA00022605"/>
    </source>
</evidence>
<dbReference type="PANTHER" id="PTHR10314">
    <property type="entry name" value="CYSTATHIONINE BETA-SYNTHASE"/>
    <property type="match status" value="1"/>
</dbReference>
<dbReference type="GO" id="GO:0006535">
    <property type="term" value="P:cysteine biosynthetic process from serine"/>
    <property type="evidence" value="ECO:0007669"/>
    <property type="project" value="InterPro"/>
</dbReference>
<feature type="domain" description="Tryptophan synthase beta chain-like PALP" evidence="11">
    <location>
        <begin position="42"/>
        <end position="340"/>
    </location>
</feature>
<dbReference type="InterPro" id="IPR050214">
    <property type="entry name" value="Cys_Synth/Cystath_Beta-Synth"/>
</dbReference>
<dbReference type="InterPro" id="IPR036052">
    <property type="entry name" value="TrpB-like_PALP_sf"/>
</dbReference>
<dbReference type="Proteomes" id="UP000002139">
    <property type="component" value="Chromosome"/>
</dbReference>
<dbReference type="InterPro" id="IPR005856">
    <property type="entry name" value="Cys_synth"/>
</dbReference>
<protein>
    <recommendedName>
        <fullName evidence="3">cysteine synthase</fullName>
        <ecNumber evidence="3">2.5.1.47</ecNumber>
    </recommendedName>
</protein>
<dbReference type="Pfam" id="PF00291">
    <property type="entry name" value="PALP"/>
    <property type="match status" value="1"/>
</dbReference>
<comment type="similarity">
    <text evidence="2">Belongs to the cysteine synthase/cystathionine beta-synthase family.</text>
</comment>
<reference evidence="12 13" key="1">
    <citation type="journal article" date="2007" name="Nat. Biotechnol.">
        <title>Complete genome sequence of the myxobacterium Sorangium cellulosum.</title>
        <authorList>
            <person name="Schneiker S."/>
            <person name="Perlova O."/>
            <person name="Kaiser O."/>
            <person name="Gerth K."/>
            <person name="Alici A."/>
            <person name="Altmeyer M.O."/>
            <person name="Bartels D."/>
            <person name="Bekel T."/>
            <person name="Beyer S."/>
            <person name="Bode E."/>
            <person name="Bode H.B."/>
            <person name="Bolten C.J."/>
            <person name="Choudhuri J.V."/>
            <person name="Doss S."/>
            <person name="Elnakady Y.A."/>
            <person name="Frank B."/>
            <person name="Gaigalat L."/>
            <person name="Goesmann A."/>
            <person name="Groeger C."/>
            <person name="Gross F."/>
            <person name="Jelsbak L."/>
            <person name="Jelsbak L."/>
            <person name="Kalinowski J."/>
            <person name="Kegler C."/>
            <person name="Knauber T."/>
            <person name="Konietzny S."/>
            <person name="Kopp M."/>
            <person name="Krause L."/>
            <person name="Krug D."/>
            <person name="Linke B."/>
            <person name="Mahmud T."/>
            <person name="Martinez-Arias R."/>
            <person name="McHardy A.C."/>
            <person name="Merai M."/>
            <person name="Meyer F."/>
            <person name="Mormann S."/>
            <person name="Munoz-Dorado J."/>
            <person name="Perez J."/>
            <person name="Pradella S."/>
            <person name="Rachid S."/>
            <person name="Raddatz G."/>
            <person name="Rosenau F."/>
            <person name="Rueckert C."/>
            <person name="Sasse F."/>
            <person name="Scharfe M."/>
            <person name="Schuster S.C."/>
            <person name="Suen G."/>
            <person name="Treuner-Lange A."/>
            <person name="Velicer G.J."/>
            <person name="Vorholter F.-J."/>
            <person name="Weissman K.J."/>
            <person name="Welch R.D."/>
            <person name="Wenzel S.C."/>
            <person name="Whitworth D.E."/>
            <person name="Wilhelm S."/>
            <person name="Wittmann C."/>
            <person name="Bloecker H."/>
            <person name="Puehler A."/>
            <person name="Mueller R."/>
        </authorList>
    </citation>
    <scope>NUCLEOTIDE SEQUENCE [LARGE SCALE GENOMIC DNA]</scope>
    <source>
        <strain evidence="13">So ce56</strain>
    </source>
</reference>
<proteinExistence type="inferred from homology"/>
<evidence type="ECO:0000256" key="3">
    <source>
        <dbReference type="ARBA" id="ARBA00012681"/>
    </source>
</evidence>
<evidence type="ECO:0000256" key="6">
    <source>
        <dbReference type="ARBA" id="ARBA00022898"/>
    </source>
</evidence>
<keyword evidence="6 9" id="KW-0663">Pyridoxal phosphate</keyword>
<evidence type="ECO:0000259" key="11">
    <source>
        <dbReference type="Pfam" id="PF00291"/>
    </source>
</evidence>
<evidence type="ECO:0000313" key="13">
    <source>
        <dbReference type="Proteomes" id="UP000002139"/>
    </source>
</evidence>
<dbReference type="STRING" id="448385.sce5757"/>
<dbReference type="InterPro" id="IPR005859">
    <property type="entry name" value="CysK"/>
</dbReference>
<organism evidence="12 13">
    <name type="scientific">Sorangium cellulosum (strain So ce56)</name>
    <name type="common">Polyangium cellulosum (strain So ce56)</name>
    <dbReference type="NCBI Taxonomy" id="448385"/>
    <lineage>
        <taxon>Bacteria</taxon>
        <taxon>Pseudomonadati</taxon>
        <taxon>Myxococcota</taxon>
        <taxon>Polyangia</taxon>
        <taxon>Polyangiales</taxon>
        <taxon>Polyangiaceae</taxon>
        <taxon>Sorangium</taxon>
    </lineage>
</organism>
<evidence type="ECO:0000256" key="8">
    <source>
        <dbReference type="ARBA" id="ARBA00047931"/>
    </source>
</evidence>
<sequence>MSSPERSAESTGAPRPPAEPADGAARFPPLPSHPRVVDSLLDLVGDTPLFEIRRVDAATPRGRVFGKAEQQNPGGSLKDRICLAMIEGAEARGLLGAGGVVIEPTSGNTGIGLAIVCAAKGYRCILTMPASMSLERRQLLEAYGAEVVLTEPELQMEGAIARARELAADIPGALILSQFDNPDNPRVHAETTAREILHAMAGLDAPGRPGPRQSLTIDAFVAGVGTGGSVSGVGRVLKRMRAATRVIAVEPESCATISRGERGPTKIQGLAAGFVPANYDPRVVDEVRTVGDRAAYDTKVALARQEGLLVGISAGAAVRVALDVARELGPDANVVTVLCDTGERYFSLDEYFR</sequence>
<evidence type="ECO:0000256" key="5">
    <source>
        <dbReference type="ARBA" id="ARBA00022679"/>
    </source>
</evidence>
<dbReference type="InterPro" id="IPR001926">
    <property type="entry name" value="TrpB-like_PALP"/>
</dbReference>
<dbReference type="HOGENOM" id="CLU_021018_1_0_7"/>
<dbReference type="BioCyc" id="SCEL448385:SCE_RS29585-MONOMER"/>
<comment type="cofactor">
    <cofactor evidence="1 9">
        <name>pyridoxal 5'-phosphate</name>
        <dbReference type="ChEBI" id="CHEBI:597326"/>
    </cofactor>
</comment>
<dbReference type="OrthoDB" id="9815130at2"/>
<keyword evidence="13" id="KW-1185">Reference proteome</keyword>
<dbReference type="Gene3D" id="3.40.50.1100">
    <property type="match status" value="2"/>
</dbReference>
<dbReference type="AlphaFoldDB" id="A9G7X6"/>
<evidence type="ECO:0000256" key="2">
    <source>
        <dbReference type="ARBA" id="ARBA00007103"/>
    </source>
</evidence>
<dbReference type="CDD" id="cd01561">
    <property type="entry name" value="CBS_like"/>
    <property type="match status" value="1"/>
</dbReference>
<feature type="region of interest" description="Disordered" evidence="10">
    <location>
        <begin position="1"/>
        <end position="31"/>
    </location>
</feature>
<dbReference type="EC" id="2.5.1.47" evidence="3"/>
<dbReference type="eggNOG" id="COG0031">
    <property type="taxonomic scope" value="Bacteria"/>
</dbReference>
<accession>A9G7X6</accession>
<evidence type="ECO:0000256" key="9">
    <source>
        <dbReference type="PIRSR" id="PIRSR605856-51"/>
    </source>
</evidence>
<dbReference type="GO" id="GO:0004124">
    <property type="term" value="F:cysteine synthase activity"/>
    <property type="evidence" value="ECO:0007669"/>
    <property type="project" value="UniProtKB-EC"/>
</dbReference>
<keyword evidence="5 12" id="KW-0808">Transferase</keyword>
<evidence type="ECO:0000313" key="12">
    <source>
        <dbReference type="EMBL" id="CAN95920.1"/>
    </source>
</evidence>
<evidence type="ECO:0000256" key="1">
    <source>
        <dbReference type="ARBA" id="ARBA00001933"/>
    </source>
</evidence>
<dbReference type="NCBIfam" id="TIGR01136">
    <property type="entry name" value="cysKM"/>
    <property type="match status" value="1"/>
</dbReference>
<feature type="modified residue" description="N6-(pyridoxal phosphate)lysine" evidence="9">
    <location>
        <position position="78"/>
    </location>
</feature>
<dbReference type="EMBL" id="AM746676">
    <property type="protein sequence ID" value="CAN95920.1"/>
    <property type="molecule type" value="Genomic_DNA"/>
</dbReference>
<dbReference type="NCBIfam" id="TIGR01139">
    <property type="entry name" value="cysK"/>
    <property type="match status" value="1"/>
</dbReference>
<keyword evidence="7" id="KW-0198">Cysteine biosynthesis</keyword>
<gene>
    <name evidence="12" type="primary">cysK6</name>
    <name evidence="12" type="ordered locus">sce5757</name>
</gene>
<evidence type="ECO:0000256" key="10">
    <source>
        <dbReference type="SAM" id="MobiDB-lite"/>
    </source>
</evidence>
<comment type="catalytic activity">
    <reaction evidence="8">
        <text>O-acetyl-L-serine + hydrogen sulfide = L-cysteine + acetate</text>
        <dbReference type="Rhea" id="RHEA:14829"/>
        <dbReference type="ChEBI" id="CHEBI:29919"/>
        <dbReference type="ChEBI" id="CHEBI:30089"/>
        <dbReference type="ChEBI" id="CHEBI:35235"/>
        <dbReference type="ChEBI" id="CHEBI:58340"/>
        <dbReference type="EC" id="2.5.1.47"/>
    </reaction>
</comment>